<keyword evidence="3" id="KW-1185">Reference proteome</keyword>
<dbReference type="AlphaFoldDB" id="A0A9Q3H3N3"/>
<sequence length="98" mass="10977">MKKLHSQVIKSILQYLNPSFSSITSSSSTPSPITLTSSKQSRPSPMPPSRKLKPVAITSSHYRFGQFPMPYPASQVFQQREDLTIRVTREDPNVVNEG</sequence>
<protein>
    <submittedName>
        <fullName evidence="2">Uncharacterized protein</fullName>
    </submittedName>
</protein>
<proteinExistence type="predicted"/>
<organism evidence="2 3">
    <name type="scientific">Austropuccinia psidii MF-1</name>
    <dbReference type="NCBI Taxonomy" id="1389203"/>
    <lineage>
        <taxon>Eukaryota</taxon>
        <taxon>Fungi</taxon>
        <taxon>Dikarya</taxon>
        <taxon>Basidiomycota</taxon>
        <taxon>Pucciniomycotina</taxon>
        <taxon>Pucciniomycetes</taxon>
        <taxon>Pucciniales</taxon>
        <taxon>Sphaerophragmiaceae</taxon>
        <taxon>Austropuccinia</taxon>
    </lineage>
</organism>
<dbReference type="EMBL" id="AVOT02010297">
    <property type="protein sequence ID" value="MBW0489882.1"/>
    <property type="molecule type" value="Genomic_DNA"/>
</dbReference>
<evidence type="ECO:0000313" key="2">
    <source>
        <dbReference type="EMBL" id="MBW0489882.1"/>
    </source>
</evidence>
<dbReference type="Proteomes" id="UP000765509">
    <property type="component" value="Unassembled WGS sequence"/>
</dbReference>
<comment type="caution">
    <text evidence="2">The sequence shown here is derived from an EMBL/GenBank/DDBJ whole genome shotgun (WGS) entry which is preliminary data.</text>
</comment>
<accession>A0A9Q3H3N3</accession>
<feature type="compositionally biased region" description="Low complexity" evidence="1">
    <location>
        <begin position="20"/>
        <end position="38"/>
    </location>
</feature>
<reference evidence="2" key="1">
    <citation type="submission" date="2021-03" db="EMBL/GenBank/DDBJ databases">
        <title>Draft genome sequence of rust myrtle Austropuccinia psidii MF-1, a brazilian biotype.</title>
        <authorList>
            <person name="Quecine M.C."/>
            <person name="Pachon D.M.R."/>
            <person name="Bonatelli M.L."/>
            <person name="Correr F.H."/>
            <person name="Franceschini L.M."/>
            <person name="Leite T.F."/>
            <person name="Margarido G.R.A."/>
            <person name="Almeida C.A."/>
            <person name="Ferrarezi J.A."/>
            <person name="Labate C.A."/>
        </authorList>
    </citation>
    <scope>NUCLEOTIDE SEQUENCE</scope>
    <source>
        <strain evidence="2">MF-1</strain>
    </source>
</reference>
<evidence type="ECO:0000313" key="3">
    <source>
        <dbReference type="Proteomes" id="UP000765509"/>
    </source>
</evidence>
<name>A0A9Q3H3N3_9BASI</name>
<gene>
    <name evidence="2" type="ORF">O181_029597</name>
</gene>
<evidence type="ECO:0000256" key="1">
    <source>
        <dbReference type="SAM" id="MobiDB-lite"/>
    </source>
</evidence>
<feature type="region of interest" description="Disordered" evidence="1">
    <location>
        <begin position="20"/>
        <end position="52"/>
    </location>
</feature>